<evidence type="ECO:0000256" key="1">
    <source>
        <dbReference type="PROSITE-ProRule" id="PRU00024"/>
    </source>
</evidence>
<accession>A0AA38R4P2</accession>
<organism evidence="4 5">
    <name type="scientific">Pleurostoma richardsiae</name>
    <dbReference type="NCBI Taxonomy" id="41990"/>
    <lineage>
        <taxon>Eukaryota</taxon>
        <taxon>Fungi</taxon>
        <taxon>Dikarya</taxon>
        <taxon>Ascomycota</taxon>
        <taxon>Pezizomycotina</taxon>
        <taxon>Sordariomycetes</taxon>
        <taxon>Sordariomycetidae</taxon>
        <taxon>Calosphaeriales</taxon>
        <taxon>Pleurostomataceae</taxon>
        <taxon>Pleurostoma</taxon>
    </lineage>
</organism>
<keyword evidence="5" id="KW-1185">Reference proteome</keyword>
<keyword evidence="1" id="KW-0863">Zinc-finger</keyword>
<name>A0AA38R4P2_9PEZI</name>
<feature type="region of interest" description="Disordered" evidence="2">
    <location>
        <begin position="125"/>
        <end position="158"/>
    </location>
</feature>
<evidence type="ECO:0000313" key="4">
    <source>
        <dbReference type="EMBL" id="KAJ9133399.1"/>
    </source>
</evidence>
<protein>
    <recommendedName>
        <fullName evidence="3">B box-type domain-containing protein</fullName>
    </recommendedName>
</protein>
<dbReference type="EMBL" id="JANBVO010000050">
    <property type="protein sequence ID" value="KAJ9133399.1"/>
    <property type="molecule type" value="Genomic_DNA"/>
</dbReference>
<dbReference type="PROSITE" id="PS50119">
    <property type="entry name" value="ZF_BBOX"/>
    <property type="match status" value="1"/>
</dbReference>
<proteinExistence type="predicted"/>
<reference evidence="4" key="1">
    <citation type="submission" date="2022-07" db="EMBL/GenBank/DDBJ databases">
        <title>Fungi with potential for degradation of polypropylene.</title>
        <authorList>
            <person name="Gostincar C."/>
        </authorList>
    </citation>
    <scope>NUCLEOTIDE SEQUENCE</scope>
    <source>
        <strain evidence="4">EXF-13308</strain>
    </source>
</reference>
<dbReference type="GO" id="GO:0008270">
    <property type="term" value="F:zinc ion binding"/>
    <property type="evidence" value="ECO:0007669"/>
    <property type="project" value="UniProtKB-KW"/>
</dbReference>
<evidence type="ECO:0000313" key="5">
    <source>
        <dbReference type="Proteomes" id="UP001174694"/>
    </source>
</evidence>
<keyword evidence="1" id="KW-0479">Metal-binding</keyword>
<dbReference type="Proteomes" id="UP001174694">
    <property type="component" value="Unassembled WGS sequence"/>
</dbReference>
<evidence type="ECO:0000256" key="2">
    <source>
        <dbReference type="SAM" id="MobiDB-lite"/>
    </source>
</evidence>
<keyword evidence="1" id="KW-0862">Zinc</keyword>
<evidence type="ECO:0000259" key="3">
    <source>
        <dbReference type="PROSITE" id="PS50119"/>
    </source>
</evidence>
<comment type="caution">
    <text evidence="4">The sequence shown here is derived from an EMBL/GenBank/DDBJ whole genome shotgun (WGS) entry which is preliminary data.</text>
</comment>
<gene>
    <name evidence="4" type="ORF">NKR23_g10774</name>
</gene>
<dbReference type="InterPro" id="IPR000315">
    <property type="entry name" value="Znf_B-box"/>
</dbReference>
<sequence>MASPVNDTSKPTEIACSNRFCWTLVTATGAQGSVVVCPKCYTNTCIFCGSPAHKGPCPPYNIPRVELLPANLPSFRTCYNCKVTMSVSGYLDKPADCGCGAIICDKCGGKWEHCPCPKLGDDKEKMPELMSDSTTATTSKDKDDDKEKKPAETTDATTETSDGCAEKIFSPRWGTVWAGCGVCGSRNVNCVCCECQKYLCKECRKLEKH</sequence>
<dbReference type="AlphaFoldDB" id="A0AA38R4P2"/>
<feature type="domain" description="B box-type" evidence="3">
    <location>
        <begin position="180"/>
        <end position="209"/>
    </location>
</feature>
<feature type="compositionally biased region" description="Basic and acidic residues" evidence="2">
    <location>
        <begin position="139"/>
        <end position="152"/>
    </location>
</feature>